<dbReference type="InterPro" id="IPR001248">
    <property type="entry name" value="Pur-cyt_permease"/>
</dbReference>
<comment type="subcellular location">
    <subcellularLocation>
        <location evidence="1">Membrane</location>
        <topology evidence="1">Multi-pass membrane protein</topology>
    </subcellularLocation>
</comment>
<dbReference type="PANTHER" id="PTHR31806:SF1">
    <property type="entry name" value="PURINE-CYTOSINE PERMEASE FCY2-RELATED"/>
    <property type="match status" value="1"/>
</dbReference>
<organism evidence="10 11">
    <name type="scientific">Mycolicibacterium frederiksbergense</name>
    <dbReference type="NCBI Taxonomy" id="117567"/>
    <lineage>
        <taxon>Bacteria</taxon>
        <taxon>Bacillati</taxon>
        <taxon>Actinomycetota</taxon>
        <taxon>Actinomycetes</taxon>
        <taxon>Mycobacteriales</taxon>
        <taxon>Mycobacteriaceae</taxon>
        <taxon>Mycolicibacterium</taxon>
    </lineage>
</organism>
<feature type="transmembrane region" description="Helical" evidence="9">
    <location>
        <begin position="155"/>
        <end position="175"/>
    </location>
</feature>
<feature type="transmembrane region" description="Helical" evidence="9">
    <location>
        <begin position="213"/>
        <end position="234"/>
    </location>
</feature>
<dbReference type="Proteomes" id="UP001160130">
    <property type="component" value="Unassembled WGS sequence"/>
</dbReference>
<evidence type="ECO:0000256" key="2">
    <source>
        <dbReference type="ARBA" id="ARBA00008974"/>
    </source>
</evidence>
<feature type="region of interest" description="Disordered" evidence="8">
    <location>
        <begin position="1"/>
        <end position="23"/>
    </location>
</feature>
<dbReference type="EMBL" id="JARXVE010000001">
    <property type="protein sequence ID" value="MDH6193971.1"/>
    <property type="molecule type" value="Genomic_DNA"/>
</dbReference>
<feature type="transmembrane region" description="Helical" evidence="9">
    <location>
        <begin position="371"/>
        <end position="391"/>
    </location>
</feature>
<evidence type="ECO:0000256" key="4">
    <source>
        <dbReference type="ARBA" id="ARBA00022692"/>
    </source>
</evidence>
<feature type="transmembrane region" description="Helical" evidence="9">
    <location>
        <begin position="340"/>
        <end position="359"/>
    </location>
</feature>
<keyword evidence="11" id="KW-1185">Reference proteome</keyword>
<dbReference type="RefSeq" id="WP_280830631.1">
    <property type="nucleotide sequence ID" value="NZ_JARXVE010000001.1"/>
</dbReference>
<comment type="caution">
    <text evidence="10">The sequence shown here is derived from an EMBL/GenBank/DDBJ whole genome shotgun (WGS) entry which is preliminary data.</text>
</comment>
<evidence type="ECO:0000256" key="5">
    <source>
        <dbReference type="ARBA" id="ARBA00022989"/>
    </source>
</evidence>
<feature type="transmembrane region" description="Helical" evidence="9">
    <location>
        <begin position="113"/>
        <end position="135"/>
    </location>
</feature>
<dbReference type="InterPro" id="IPR026030">
    <property type="entry name" value="Pur-cyt_permease_Fcy2/21/22"/>
</dbReference>
<keyword evidence="6 7" id="KW-0472">Membrane</keyword>
<feature type="transmembrane region" description="Helical" evidence="9">
    <location>
        <begin position="297"/>
        <end position="319"/>
    </location>
</feature>
<name>A0ABT6KTD1_9MYCO</name>
<feature type="transmembrane region" description="Helical" evidence="9">
    <location>
        <begin position="182"/>
        <end position="201"/>
    </location>
</feature>
<feature type="transmembrane region" description="Helical" evidence="9">
    <location>
        <begin position="443"/>
        <end position="465"/>
    </location>
</feature>
<evidence type="ECO:0000256" key="6">
    <source>
        <dbReference type="ARBA" id="ARBA00023136"/>
    </source>
</evidence>
<dbReference type="Gene3D" id="1.10.4160.10">
    <property type="entry name" value="Hydantoin permease"/>
    <property type="match status" value="1"/>
</dbReference>
<feature type="transmembrane region" description="Helical" evidence="9">
    <location>
        <begin position="412"/>
        <end position="431"/>
    </location>
</feature>
<dbReference type="CDD" id="cd11484">
    <property type="entry name" value="SLC-NCS1sbd_CobB-like"/>
    <property type="match status" value="1"/>
</dbReference>
<evidence type="ECO:0000256" key="3">
    <source>
        <dbReference type="ARBA" id="ARBA00022448"/>
    </source>
</evidence>
<keyword evidence="4 9" id="KW-0812">Transmembrane</keyword>
<gene>
    <name evidence="10" type="ORF">M2272_000592</name>
</gene>
<feature type="transmembrane region" description="Helical" evidence="9">
    <location>
        <begin position="68"/>
        <end position="92"/>
    </location>
</feature>
<feature type="transmembrane region" description="Helical" evidence="9">
    <location>
        <begin position="254"/>
        <end position="277"/>
    </location>
</feature>
<proteinExistence type="inferred from homology"/>
<evidence type="ECO:0000313" key="10">
    <source>
        <dbReference type="EMBL" id="MDH6193971.1"/>
    </source>
</evidence>
<evidence type="ECO:0000256" key="7">
    <source>
        <dbReference type="PIRNR" id="PIRNR002744"/>
    </source>
</evidence>
<dbReference type="Pfam" id="PF02133">
    <property type="entry name" value="Transp_cyt_pur"/>
    <property type="match status" value="1"/>
</dbReference>
<dbReference type="PANTHER" id="PTHR31806">
    <property type="entry name" value="PURINE-CYTOSINE PERMEASE FCY2-RELATED"/>
    <property type="match status" value="1"/>
</dbReference>
<evidence type="ECO:0000256" key="1">
    <source>
        <dbReference type="ARBA" id="ARBA00004141"/>
    </source>
</evidence>
<keyword evidence="5 9" id="KW-1133">Transmembrane helix</keyword>
<evidence type="ECO:0000313" key="11">
    <source>
        <dbReference type="Proteomes" id="UP001160130"/>
    </source>
</evidence>
<feature type="compositionally biased region" description="Basic and acidic residues" evidence="8">
    <location>
        <begin position="1"/>
        <end position="18"/>
    </location>
</feature>
<sequence length="501" mass="54288">MSEDRTGSPVDRGERHADPPSIETHSIDYIPLRERRGKPWHQGPFWFMGQFTLTTALTGFIGPSLGLALGWSVLAIVLGILFATFFMAFHANQGPRLGLPQMIQSRAQFGHRGVVVPFIATLFVYVGFNAFNAILMVETLDLLIPGDALPIGKTFWYIVVLALPVLMAIAGYDLLHLFERWIFPLSVVVFGVLMVGAIVTLDAGSATPDAGFSAVPFLIQFGAVAGYQISYAVYVSDYSRYLPRDTSAPALIAWTYLGAAASAILMMSFGSLLASSLREPDAIGSARMVGDNVFDGFGTIVLIISFITLLGPMAINTYGGMLTLLSAVDGFRPVRPGIRVRVIGIVIVALVVLVLAVSLPADLLTSFNNWLLLMLYFLVPWTAVNLVDFYLVRRGHYAVMDIFRAEGIYGRWSVPGLVAYLAGLLAMVPFANVSFFQGPIARLIGGADVSFVIGLAVAAVVYYAFMFRVDLDHEQQAIADSELLLEGDGSTPRTISPTPKG</sequence>
<comment type="similarity">
    <text evidence="2 7">Belongs to the purine-cytosine permease (2.A.39) family.</text>
</comment>
<keyword evidence="3 7" id="KW-0813">Transport</keyword>
<evidence type="ECO:0000256" key="9">
    <source>
        <dbReference type="SAM" id="Phobius"/>
    </source>
</evidence>
<dbReference type="PIRSF" id="PIRSF002744">
    <property type="entry name" value="Pur-cyt_permease"/>
    <property type="match status" value="1"/>
</dbReference>
<protein>
    <submittedName>
        <fullName evidence="10">NCS1 family nucleobase:cation symporter-1</fullName>
    </submittedName>
</protein>
<feature type="transmembrane region" description="Helical" evidence="9">
    <location>
        <begin position="43"/>
        <end position="62"/>
    </location>
</feature>
<evidence type="ECO:0000256" key="8">
    <source>
        <dbReference type="SAM" id="MobiDB-lite"/>
    </source>
</evidence>
<reference evidence="10 11" key="1">
    <citation type="submission" date="2023-04" db="EMBL/GenBank/DDBJ databases">
        <title>Forest soil microbial communities from Buena Vista Peninsula, Colon Province, Panama.</title>
        <authorList>
            <person name="Bouskill N."/>
        </authorList>
    </citation>
    <scope>NUCLEOTIDE SEQUENCE [LARGE SCALE GENOMIC DNA]</scope>
    <source>
        <strain evidence="10 11">AC80</strain>
    </source>
</reference>
<accession>A0ABT6KTD1</accession>